<dbReference type="GO" id="GO:0015078">
    <property type="term" value="F:proton transmembrane transporter activity"/>
    <property type="evidence" value="ECO:0007669"/>
    <property type="project" value="InterPro"/>
</dbReference>
<evidence type="ECO:0000256" key="9">
    <source>
        <dbReference type="ARBA" id="ARBA00023128"/>
    </source>
</evidence>
<dbReference type="GO" id="GO:0031966">
    <property type="term" value="C:mitochondrial membrane"/>
    <property type="evidence" value="ECO:0007669"/>
    <property type="project" value="UniProtKB-SubCell"/>
</dbReference>
<evidence type="ECO:0000256" key="12">
    <source>
        <dbReference type="ARBA" id="ARBA00053067"/>
    </source>
</evidence>
<organism evidence="16">
    <name type="scientific">Rasbora pauciperforata</name>
    <name type="common">red-stripped rasbora</name>
    <dbReference type="NCBI Taxonomy" id="27714"/>
    <lineage>
        <taxon>Eukaryota</taxon>
        <taxon>Metazoa</taxon>
        <taxon>Chordata</taxon>
        <taxon>Craniata</taxon>
        <taxon>Vertebrata</taxon>
        <taxon>Euteleostomi</taxon>
        <taxon>Actinopterygii</taxon>
        <taxon>Neopterygii</taxon>
        <taxon>Teleostei</taxon>
        <taxon>Ostariophysi</taxon>
        <taxon>Cypriniformes</taxon>
        <taxon>Danionidae</taxon>
        <taxon>Rasborinae</taxon>
        <taxon>Rasbora</taxon>
    </lineage>
</organism>
<dbReference type="GO" id="GO:0045259">
    <property type="term" value="C:proton-transporting ATP synthase complex"/>
    <property type="evidence" value="ECO:0007669"/>
    <property type="project" value="UniProtKB-KW"/>
</dbReference>
<evidence type="ECO:0000256" key="11">
    <source>
        <dbReference type="ARBA" id="ARBA00023310"/>
    </source>
</evidence>
<keyword evidence="10 15" id="KW-0472">Membrane</keyword>
<evidence type="ECO:0000256" key="15">
    <source>
        <dbReference type="SAM" id="Phobius"/>
    </source>
</evidence>
<evidence type="ECO:0000256" key="3">
    <source>
        <dbReference type="ARBA" id="ARBA00022448"/>
    </source>
</evidence>
<dbReference type="EMBL" id="MK034301">
    <property type="protein sequence ID" value="QFI35950.1"/>
    <property type="molecule type" value="Genomic_DNA"/>
</dbReference>
<name>A0A5J6WFI7_9TELE</name>
<evidence type="ECO:0000256" key="13">
    <source>
        <dbReference type="ARBA" id="ARBA00064647"/>
    </source>
</evidence>
<keyword evidence="11" id="KW-0066">ATP synthesis</keyword>
<keyword evidence="7 15" id="KW-1133">Transmembrane helix</keyword>
<keyword evidence="5 14" id="KW-0812">Transmembrane</keyword>
<evidence type="ECO:0000256" key="7">
    <source>
        <dbReference type="ARBA" id="ARBA00022989"/>
    </source>
</evidence>
<sequence>MPQLNPLPWFMILVFSWAVLLIATPTKVLNYIQPNEFILLDIKKYQNLNWIWLW</sequence>
<evidence type="ECO:0000256" key="4">
    <source>
        <dbReference type="ARBA" id="ARBA00022547"/>
    </source>
</evidence>
<evidence type="ECO:0000313" key="16">
    <source>
        <dbReference type="EMBL" id="QFI35950.1"/>
    </source>
</evidence>
<gene>
    <name evidence="16" type="primary">ATP8</name>
</gene>
<dbReference type="PANTHER" id="PTHR39937:SF1">
    <property type="entry name" value="ATP SYNTHASE PROTEIN 8"/>
    <property type="match status" value="1"/>
</dbReference>
<evidence type="ECO:0000256" key="10">
    <source>
        <dbReference type="ARBA" id="ARBA00023136"/>
    </source>
</evidence>
<evidence type="ECO:0000256" key="5">
    <source>
        <dbReference type="ARBA" id="ARBA00022692"/>
    </source>
</evidence>
<proteinExistence type="inferred from homology"/>
<geneLocation type="mitochondrion" evidence="16"/>
<evidence type="ECO:0000256" key="8">
    <source>
        <dbReference type="ARBA" id="ARBA00023065"/>
    </source>
</evidence>
<comment type="subcellular location">
    <subcellularLocation>
        <location evidence="1 14">Mitochondrion membrane</location>
        <topology evidence="1 14">Single-pass membrane protein</topology>
    </subcellularLocation>
</comment>
<dbReference type="Pfam" id="PF00895">
    <property type="entry name" value="ATP-synt_8"/>
    <property type="match status" value="1"/>
</dbReference>
<evidence type="ECO:0000256" key="2">
    <source>
        <dbReference type="ARBA" id="ARBA00008892"/>
    </source>
</evidence>
<comment type="function">
    <text evidence="12">Subunit 8, of the mitochondrial membrane ATP synthase complex (F(1)F(0) ATP synthase or Complex V) that produces ATP from ADP in the presence of a proton gradient across the membrane which is generated by electron transport complexes of the respiratory chain. ATP synthase complex consist of a soluble F(1) head domain - the catalytic core - and a membrane F(1) domain - the membrane proton channel. These two domains are linked by a central stalk rotating inside the F(1) region and a stationary peripheral stalk. During catalysis, ATP synthesis in the catalytic domain of F(1) is coupled via a rotary mechanism of the central stalk subunits to proton translocation. In vivo, can only synthesize ATP although its ATP hydrolase activity can be activated artificially in vitro. Part of the complex F(0) domain.</text>
</comment>
<comment type="similarity">
    <text evidence="2 14">Belongs to the ATPase protein 8 family.</text>
</comment>
<evidence type="ECO:0000256" key="1">
    <source>
        <dbReference type="ARBA" id="ARBA00004304"/>
    </source>
</evidence>
<keyword evidence="8 14" id="KW-0406">Ion transport</keyword>
<accession>A0A5J6WFI7</accession>
<feature type="transmembrane region" description="Helical" evidence="15">
    <location>
        <begin position="6"/>
        <end position="23"/>
    </location>
</feature>
<dbReference type="GO" id="GO:0015986">
    <property type="term" value="P:proton motive force-driven ATP synthesis"/>
    <property type="evidence" value="ECO:0007669"/>
    <property type="project" value="InterPro"/>
</dbReference>
<dbReference type="InterPro" id="IPR001421">
    <property type="entry name" value="ATP8_metazoa"/>
</dbReference>
<dbReference type="AlphaFoldDB" id="A0A5J6WFI7"/>
<evidence type="ECO:0000256" key="14">
    <source>
        <dbReference type="RuleBase" id="RU003661"/>
    </source>
</evidence>
<keyword evidence="4 14" id="KW-0138">CF(0)</keyword>
<dbReference type="InterPro" id="IPR050635">
    <property type="entry name" value="ATPase_protein_8"/>
</dbReference>
<evidence type="ECO:0000256" key="6">
    <source>
        <dbReference type="ARBA" id="ARBA00022781"/>
    </source>
</evidence>
<keyword evidence="6 14" id="KW-0375">Hydrogen ion transport</keyword>
<protein>
    <recommendedName>
        <fullName evidence="14">ATP synthase complex subunit 8</fullName>
    </recommendedName>
</protein>
<comment type="subunit">
    <text evidence="13">Component of the ATP synthase complex composed at least of ATP5F1A/subunit alpha, ATP5F1B/subunit beta, ATP5MC1/subunit c (homooctomer), MT-ATP6/subunit a, MT-ATP8/subunit 8, ATP5ME/subunit e, ATP5MF/subunit f, ATP5MG/subunit g, ATP5MK/subunit k, ATP5MJ/subunit j, ATP5F1C/subunit gamma, ATP5F1D/subunit delta, ATP5F1E/subunit epsilon, ATP5PF/subunit F6, ATP5PB/subunit b, ATP5PD/subunit d, ATP5PO/subunit OSCP. ATP synthase complex consists of a soluble F(1) head domain (subunits alpha(3) and beta(3)) - the catalytic core - and a membrane F(0) domain - the membrane proton channel (subunits c, a, 8, e, f, g, k and j). These two domains are linked by a central stalk (subunits gamma, delta, and epsilon) rotating inside the F1 region and a stationary peripheral stalk (subunits F6, b, d, and OSCP).</text>
</comment>
<dbReference type="PANTHER" id="PTHR39937">
    <property type="entry name" value="ATP SYNTHASE PROTEIN 8"/>
    <property type="match status" value="1"/>
</dbReference>
<keyword evidence="9 14" id="KW-0496">Mitochondrion</keyword>
<keyword evidence="3 14" id="KW-0813">Transport</keyword>
<reference evidence="16" key="1">
    <citation type="submission" date="2018-10" db="EMBL/GenBank/DDBJ databases">
        <title>Sequencing and characterisation of complete mitochondrial DNA genome for Rasbora pauciperforata (Cypriniformes: Cyprinidae: Rasbora) with phylogenetic consideration.</title>
        <authorList>
            <person name="Chung H.H."/>
            <person name="Lim W.K.L."/>
            <person name="Liao Y."/>
            <person name="Lam T.T.-Y."/>
            <person name="Chong Y.L."/>
        </authorList>
    </citation>
    <scope>NUCLEOTIDE SEQUENCE</scope>
</reference>